<feature type="transmembrane region" description="Helical" evidence="1">
    <location>
        <begin position="29"/>
        <end position="48"/>
    </location>
</feature>
<feature type="transmembrane region" description="Helical" evidence="1">
    <location>
        <begin position="60"/>
        <end position="80"/>
    </location>
</feature>
<evidence type="ECO:0000313" key="3">
    <source>
        <dbReference type="Proteomes" id="UP001070176"/>
    </source>
</evidence>
<dbReference type="EMBL" id="JAOVZV010000015">
    <property type="protein sequence ID" value="MCX8533321.1"/>
    <property type="molecule type" value="Genomic_DNA"/>
</dbReference>
<feature type="transmembrane region" description="Helical" evidence="1">
    <location>
        <begin position="7"/>
        <end position="23"/>
    </location>
</feature>
<organism evidence="2 3">
    <name type="scientific">Chryseobacterium luquanense</name>
    <dbReference type="NCBI Taxonomy" id="2983766"/>
    <lineage>
        <taxon>Bacteria</taxon>
        <taxon>Pseudomonadati</taxon>
        <taxon>Bacteroidota</taxon>
        <taxon>Flavobacteriia</taxon>
        <taxon>Flavobacteriales</taxon>
        <taxon>Weeksellaceae</taxon>
        <taxon>Chryseobacterium group</taxon>
        <taxon>Chryseobacterium</taxon>
    </lineage>
</organism>
<proteinExistence type="predicted"/>
<keyword evidence="1" id="KW-1133">Transmembrane helix</keyword>
<protein>
    <submittedName>
        <fullName evidence="2">Uncharacterized protein</fullName>
    </submittedName>
</protein>
<sequence length="174" mass="20625">MSKADKHVVFSILNIVLLATIVCKTVINFYWFVLIISLLSIIINKLINRSIIKIKNQDKKYFFVVVFPLIVNCFFVINYFTGMNPQQETYCFKNMISEVGGRNSHQKGKTTYIYLSGDAYKYSYMTRSFFIDYKKMWGNNQVIYTFERGIFGLKVRKDFKFVYNENCPDNYLNF</sequence>
<keyword evidence="1" id="KW-0472">Membrane</keyword>
<evidence type="ECO:0000256" key="1">
    <source>
        <dbReference type="SAM" id="Phobius"/>
    </source>
</evidence>
<reference evidence="2" key="1">
    <citation type="submission" date="2022-10" db="EMBL/GenBank/DDBJ databases">
        <title>Chryseobacterium sp. nov., a novel bacterial species.</title>
        <authorList>
            <person name="Cao Y."/>
        </authorList>
    </citation>
    <scope>NUCLEOTIDE SEQUENCE</scope>
    <source>
        <strain evidence="2">KC 927</strain>
    </source>
</reference>
<keyword evidence="1" id="KW-0812">Transmembrane</keyword>
<dbReference type="Proteomes" id="UP001070176">
    <property type="component" value="Unassembled WGS sequence"/>
</dbReference>
<accession>A0ABT3Y588</accession>
<comment type="caution">
    <text evidence="2">The sequence shown here is derived from an EMBL/GenBank/DDBJ whole genome shotgun (WGS) entry which is preliminary data.</text>
</comment>
<gene>
    <name evidence="2" type="ORF">OEA66_13265</name>
</gene>
<keyword evidence="3" id="KW-1185">Reference proteome</keyword>
<dbReference type="RefSeq" id="WP_267281822.1">
    <property type="nucleotide sequence ID" value="NZ_JAOVZV010000015.1"/>
</dbReference>
<name>A0ABT3Y588_9FLAO</name>
<evidence type="ECO:0000313" key="2">
    <source>
        <dbReference type="EMBL" id="MCX8533321.1"/>
    </source>
</evidence>